<dbReference type="OrthoDB" id="5235at10239"/>
<dbReference type="InterPro" id="IPR004251">
    <property type="entry name" value="Pox_virus_G9/A16"/>
</dbReference>
<reference evidence="2 3" key="1">
    <citation type="journal article" date="1999" name="J. Virol.">
        <title>The genome of Melanoplus sanguinipes entomopoxvirus.</title>
        <authorList>
            <person name="Afonso C.L."/>
            <person name="Tulman E.R."/>
            <person name="Lu Z."/>
            <person name="Oma E."/>
            <person name="Kutish G.F."/>
            <person name="Rock D.L."/>
        </authorList>
    </citation>
    <scope>NUCLEOTIDE SEQUENCE [LARGE SCALE GENOMIC DNA]</scope>
    <source>
        <strain evidence="2">Tucson</strain>
    </source>
</reference>
<sequence>MGGSVAINFLGTSNDNANGNKDLIIGLTDGSRIRLKMYEQINTINPSEYAGKDEYEIEYCMASPYNGLGECAKLFNTDSSTTYAKELDNYIITNEGSSCMSLAFRPGSVLYETSDWIKDRIFNGNKCKIIYNGPPIYENDLLECCTGKRTENCNEKLINNFTTSHCNVTMQSYCENNPNDIYCYRWLESQTKLNNDIALKLYANLCSKNHIEEYCTYFCINSRNSDYPGYCDIALENYCKNNYYNESCYCYNPPSNIIPNVESVLGPKECWLDPCTTNYTNQKWLTTDQLSIKKSCAIQSCIITIAALNASGNSTINLINNCVEGASSSTEVQSQYISNKTIPVIQTWGSLFDPSLFIIFLALLFLILLMLLNYKPVLSL</sequence>
<dbReference type="GeneID" id="1449903"/>
<dbReference type="PIR" id="T28251">
    <property type="entry name" value="T28251"/>
</dbReference>
<dbReference type="EMBL" id="AF063866">
    <property type="protein sequence ID" value="AAC97640.1"/>
    <property type="molecule type" value="Genomic_DNA"/>
</dbReference>
<accession>Q9YW02</accession>
<organism evidence="2 3">
    <name type="scientific">Melanoplus sanguinipes entomopoxvirus</name>
    <name type="common">MsEPV</name>
    <dbReference type="NCBI Taxonomy" id="83191"/>
    <lineage>
        <taxon>Viruses</taxon>
        <taxon>Varidnaviria</taxon>
        <taxon>Bamfordvirae</taxon>
        <taxon>Nucleocytoviricota</taxon>
        <taxon>Pokkesviricetes</taxon>
        <taxon>Chitovirales</taxon>
        <taxon>Poxviridae</taxon>
        <taxon>Entomopoxvirinae</taxon>
        <taxon>Deltaentomopoxvirus</taxon>
        <taxon>Deltaentomopoxvirus msanguinipes</taxon>
    </lineage>
</organism>
<keyword evidence="1" id="KW-0812">Transmembrane</keyword>
<organismHost>
    <name type="scientific">Melanoplus sanguinipes</name>
    <name type="common">Migratory grasshopper</name>
    <dbReference type="NCBI Taxonomy" id="65742"/>
</organismHost>
<feature type="transmembrane region" description="Helical" evidence="1">
    <location>
        <begin position="356"/>
        <end position="374"/>
    </location>
</feature>
<dbReference type="Proteomes" id="UP000172353">
    <property type="component" value="Segment"/>
</dbReference>
<dbReference type="Pfam" id="PF03003">
    <property type="entry name" value="Pox_G9-A16"/>
    <property type="match status" value="1"/>
</dbReference>
<evidence type="ECO:0000313" key="2">
    <source>
        <dbReference type="EMBL" id="AAC97640.1"/>
    </source>
</evidence>
<evidence type="ECO:0000256" key="1">
    <source>
        <dbReference type="SAM" id="Phobius"/>
    </source>
</evidence>
<dbReference type="KEGG" id="vg:1449903"/>
<proteinExistence type="predicted"/>
<name>Q9YW02_MSEPV</name>
<evidence type="ECO:0000313" key="3">
    <source>
        <dbReference type="Proteomes" id="UP000172353"/>
    </source>
</evidence>
<keyword evidence="1" id="KW-1133">Transmembrane helix</keyword>
<keyword evidence="3" id="KW-1185">Reference proteome</keyword>
<keyword evidence="1" id="KW-0472">Membrane</keyword>
<dbReference type="RefSeq" id="NP_048161.1">
    <property type="nucleotide sequence ID" value="NC_001993.1"/>
</dbReference>
<protein>
    <submittedName>
        <fullName evidence="2">ORF MSV090 putative Molluscum contagiosum virus MC121L (Vaccinia A16L) homolog, similar to GB:U60315</fullName>
    </submittedName>
</protein>
<gene>
    <name evidence="2" type="primary">MSV090</name>
</gene>